<name>A0A6H0Y2T5_9PEZI</name>
<protein>
    <submittedName>
        <fullName evidence="1">Uncharacterized protein</fullName>
    </submittedName>
</protein>
<keyword evidence="2" id="KW-1185">Reference proteome</keyword>
<proteinExistence type="predicted"/>
<evidence type="ECO:0000313" key="2">
    <source>
        <dbReference type="Proteomes" id="UP000503462"/>
    </source>
</evidence>
<dbReference type="AlphaFoldDB" id="A0A6H0Y2T5"/>
<gene>
    <name evidence="1" type="ORF">AMS68_006773</name>
</gene>
<sequence>MSRTLSVELCGIDAVDSFEVSGTPQDSTEAEIIIEAVILQSHINLDTHEVFFHYDTDDQCLVMHIRHLFKDLPKIVNGICLHALLRSPNTQLADESGFVLRIDASPEASKRCDLPTKCTWVDPTTLLPTPREVEDGYEECTATTDPVTPIRHERVIGHGPVIFDSDDSILSHISVAPCGTPQ</sequence>
<accession>A0A6H0Y2T5</accession>
<dbReference type="EMBL" id="CP051142">
    <property type="protein sequence ID" value="QIX01256.1"/>
    <property type="molecule type" value="Genomic_DNA"/>
</dbReference>
<reference evidence="1 2" key="1">
    <citation type="journal article" date="2016" name="Sci. Rep.">
        <title>Peltaster fructicola genome reveals evolution from an invasive phytopathogen to an ectophytic parasite.</title>
        <authorList>
            <person name="Xu C."/>
            <person name="Chen H."/>
            <person name="Gleason M.L."/>
            <person name="Xu J.R."/>
            <person name="Liu H."/>
            <person name="Zhang R."/>
            <person name="Sun G."/>
        </authorList>
    </citation>
    <scope>NUCLEOTIDE SEQUENCE [LARGE SCALE GENOMIC DNA]</scope>
    <source>
        <strain evidence="1 2">LNHT1506</strain>
    </source>
</reference>
<dbReference type="Proteomes" id="UP000503462">
    <property type="component" value="Chromosome 4"/>
</dbReference>
<organism evidence="1 2">
    <name type="scientific">Peltaster fructicola</name>
    <dbReference type="NCBI Taxonomy" id="286661"/>
    <lineage>
        <taxon>Eukaryota</taxon>
        <taxon>Fungi</taxon>
        <taxon>Dikarya</taxon>
        <taxon>Ascomycota</taxon>
        <taxon>Pezizomycotina</taxon>
        <taxon>Dothideomycetes</taxon>
        <taxon>Dothideomycetes incertae sedis</taxon>
        <taxon>Peltaster</taxon>
    </lineage>
</organism>
<evidence type="ECO:0000313" key="1">
    <source>
        <dbReference type="EMBL" id="QIX01256.1"/>
    </source>
</evidence>